<reference evidence="6" key="2">
    <citation type="submission" date="2021-04" db="EMBL/GenBank/DDBJ databases">
        <authorList>
            <person name="Gilroy R."/>
        </authorList>
    </citation>
    <scope>NUCLEOTIDE SEQUENCE</scope>
    <source>
        <strain evidence="6">ChiSxjej6B18-287</strain>
    </source>
</reference>
<comment type="caution">
    <text evidence="6">The sequence shown here is derived from an EMBL/GenBank/DDBJ whole genome shotgun (WGS) entry which is preliminary data.</text>
</comment>
<sequence>MKKIDIHCHVLPGLDDGAHNIEESMQMLKMAKKQNICAVVATPHYSNHFRNDKPEVIRELCRTLEQKARKEVDPHFRIFSGQENLASEDILELLDKRKVLTLAGSSYVLMEFLPSTPYSNIFRTVQSLLLNQYQPILAHVERYDVLREKGRIEELIEIGATIQMNYRPIGGRWYDETTRWCRKMLKEGNVHLLGTDMHNTKARSPETADAEAWMEKHLDPSYVQEISYRNPLKIIKHEKI</sequence>
<evidence type="ECO:0000256" key="2">
    <source>
        <dbReference type="ARBA" id="ARBA00013064"/>
    </source>
</evidence>
<accession>A0A9D2N6H9</accession>
<dbReference type="GO" id="GO:0004725">
    <property type="term" value="F:protein tyrosine phosphatase activity"/>
    <property type="evidence" value="ECO:0007669"/>
    <property type="project" value="UniProtKB-EC"/>
</dbReference>
<reference evidence="6" key="1">
    <citation type="journal article" date="2021" name="PeerJ">
        <title>Extensive microbial diversity within the chicken gut microbiome revealed by metagenomics and culture.</title>
        <authorList>
            <person name="Gilroy R."/>
            <person name="Ravi A."/>
            <person name="Getino M."/>
            <person name="Pursley I."/>
            <person name="Horton D.L."/>
            <person name="Alikhan N.F."/>
            <person name="Baker D."/>
            <person name="Gharbi K."/>
            <person name="Hall N."/>
            <person name="Watson M."/>
            <person name="Adriaenssens E.M."/>
            <person name="Foster-Nyarko E."/>
            <person name="Jarju S."/>
            <person name="Secka A."/>
            <person name="Antonio M."/>
            <person name="Oren A."/>
            <person name="Chaudhuri R.R."/>
            <person name="La Ragione R."/>
            <person name="Hildebrand F."/>
            <person name="Pallen M.J."/>
        </authorList>
    </citation>
    <scope>NUCLEOTIDE SEQUENCE</scope>
    <source>
        <strain evidence="6">ChiSxjej6B18-287</strain>
    </source>
</reference>
<evidence type="ECO:0000256" key="1">
    <source>
        <dbReference type="ARBA" id="ARBA00005750"/>
    </source>
</evidence>
<dbReference type="Pfam" id="PF19567">
    <property type="entry name" value="CpsB_CapC"/>
    <property type="match status" value="1"/>
</dbReference>
<keyword evidence="4" id="KW-0904">Protein phosphatase</keyword>
<dbReference type="InterPro" id="IPR016195">
    <property type="entry name" value="Pol/histidinol_Pase-like"/>
</dbReference>
<dbReference type="Gene3D" id="3.20.20.140">
    <property type="entry name" value="Metal-dependent hydrolases"/>
    <property type="match status" value="1"/>
</dbReference>
<dbReference type="PANTHER" id="PTHR39181:SF1">
    <property type="entry name" value="TYROSINE-PROTEIN PHOSPHATASE YWQE"/>
    <property type="match status" value="1"/>
</dbReference>
<dbReference type="Proteomes" id="UP000823893">
    <property type="component" value="Unassembled WGS sequence"/>
</dbReference>
<dbReference type="PANTHER" id="PTHR39181">
    <property type="entry name" value="TYROSINE-PROTEIN PHOSPHATASE YWQE"/>
    <property type="match status" value="1"/>
</dbReference>
<dbReference type="EMBL" id="DWWV01000189">
    <property type="protein sequence ID" value="HJC11830.1"/>
    <property type="molecule type" value="Genomic_DNA"/>
</dbReference>
<evidence type="ECO:0000313" key="7">
    <source>
        <dbReference type="Proteomes" id="UP000823893"/>
    </source>
</evidence>
<comment type="similarity">
    <text evidence="1">Belongs to the metallo-dependent hydrolases superfamily. CpsB/CapC family.</text>
</comment>
<evidence type="ECO:0000313" key="6">
    <source>
        <dbReference type="EMBL" id="HJC11830.1"/>
    </source>
</evidence>
<dbReference type="SUPFAM" id="SSF89550">
    <property type="entry name" value="PHP domain-like"/>
    <property type="match status" value="1"/>
</dbReference>
<evidence type="ECO:0000256" key="3">
    <source>
        <dbReference type="ARBA" id="ARBA00022801"/>
    </source>
</evidence>
<gene>
    <name evidence="6" type="ORF">H9935_13715</name>
</gene>
<dbReference type="InterPro" id="IPR016667">
    <property type="entry name" value="Caps_polysacc_synth_CpsB/CapC"/>
</dbReference>
<dbReference type="PIRSF" id="PIRSF016557">
    <property type="entry name" value="Caps_synth_CpsB"/>
    <property type="match status" value="1"/>
</dbReference>
<dbReference type="AlphaFoldDB" id="A0A9D2N6H9"/>
<dbReference type="GO" id="GO:0030145">
    <property type="term" value="F:manganese ion binding"/>
    <property type="evidence" value="ECO:0007669"/>
    <property type="project" value="InterPro"/>
</dbReference>
<dbReference type="EC" id="3.1.3.48" evidence="2"/>
<evidence type="ECO:0000256" key="5">
    <source>
        <dbReference type="ARBA" id="ARBA00051722"/>
    </source>
</evidence>
<protein>
    <recommendedName>
        <fullName evidence="2">protein-tyrosine-phosphatase</fullName>
        <ecNumber evidence="2">3.1.3.48</ecNumber>
    </recommendedName>
</protein>
<evidence type="ECO:0000256" key="4">
    <source>
        <dbReference type="ARBA" id="ARBA00022912"/>
    </source>
</evidence>
<keyword evidence="3" id="KW-0378">Hydrolase</keyword>
<organism evidence="6 7">
    <name type="scientific">Candidatus Blautia merdigallinarum</name>
    <dbReference type="NCBI Taxonomy" id="2838495"/>
    <lineage>
        <taxon>Bacteria</taxon>
        <taxon>Bacillati</taxon>
        <taxon>Bacillota</taxon>
        <taxon>Clostridia</taxon>
        <taxon>Lachnospirales</taxon>
        <taxon>Lachnospiraceae</taxon>
        <taxon>Blautia</taxon>
    </lineage>
</organism>
<comment type="catalytic activity">
    <reaction evidence="5">
        <text>O-phospho-L-tyrosyl-[protein] + H2O = L-tyrosyl-[protein] + phosphate</text>
        <dbReference type="Rhea" id="RHEA:10684"/>
        <dbReference type="Rhea" id="RHEA-COMP:10136"/>
        <dbReference type="Rhea" id="RHEA-COMP:20101"/>
        <dbReference type="ChEBI" id="CHEBI:15377"/>
        <dbReference type="ChEBI" id="CHEBI:43474"/>
        <dbReference type="ChEBI" id="CHEBI:46858"/>
        <dbReference type="ChEBI" id="CHEBI:61978"/>
        <dbReference type="EC" id="3.1.3.48"/>
    </reaction>
</comment>
<proteinExistence type="inferred from homology"/>
<name>A0A9D2N6H9_9FIRM</name>